<dbReference type="GO" id="GO:0030001">
    <property type="term" value="P:metal ion transport"/>
    <property type="evidence" value="ECO:0007669"/>
    <property type="project" value="InterPro"/>
</dbReference>
<dbReference type="PANTHER" id="PTHR13396:SF5">
    <property type="entry name" value="NEDD4 FAMILY INTERACTING PROTEIN"/>
    <property type="match status" value="1"/>
</dbReference>
<feature type="compositionally biased region" description="Basic and acidic residues" evidence="5">
    <location>
        <begin position="172"/>
        <end position="186"/>
    </location>
</feature>
<evidence type="ECO:0000256" key="2">
    <source>
        <dbReference type="ARBA" id="ARBA00022692"/>
    </source>
</evidence>
<dbReference type="InterPro" id="IPR019325">
    <property type="entry name" value="NEDD4/Bsd2"/>
</dbReference>
<evidence type="ECO:0000256" key="1">
    <source>
        <dbReference type="ARBA" id="ARBA00004141"/>
    </source>
</evidence>
<sequence>MATPTTSNIKYEMLEDEDEGDTSEEGSEIIIITPIHSDREDDDTRVLNIVLSANNNIRRNSSPSSFTAHLPHLTNNDSIASSMPAFSAQPSCASSTPPPPPYEGAEASPQASGTTTSLNLAESESQDMVTLMMISSSHKMSPSNGAVHQQNVLGGHALPSYDVATDLPSYEEAERSKEEEMRRAEQTDSQQQDEERNNLDTTEHLTSMAIGTDWTFLCTFIISFLFNWIGFLLSLCITSTISGRCGALSGLGLSVVKWVAIVKHSNWASGFAEEESWLWWSLMICGFLLFIRGCVQYIHIKYEWKKIAGRLQQFYFF</sequence>
<evidence type="ECO:0000313" key="7">
    <source>
        <dbReference type="EMBL" id="CAE1308719.1"/>
    </source>
</evidence>
<dbReference type="GO" id="GO:0005783">
    <property type="term" value="C:endoplasmic reticulum"/>
    <property type="evidence" value="ECO:0007669"/>
    <property type="project" value="TreeGrafter"/>
</dbReference>
<dbReference type="CDD" id="cd22212">
    <property type="entry name" value="NDFIP-like"/>
    <property type="match status" value="1"/>
</dbReference>
<dbReference type="GO" id="GO:0006511">
    <property type="term" value="P:ubiquitin-dependent protein catabolic process"/>
    <property type="evidence" value="ECO:0007669"/>
    <property type="project" value="TreeGrafter"/>
</dbReference>
<evidence type="ECO:0000256" key="6">
    <source>
        <dbReference type="SAM" id="Phobius"/>
    </source>
</evidence>
<proteinExistence type="predicted"/>
<feature type="region of interest" description="Disordered" evidence="5">
    <location>
        <begin position="81"/>
        <end position="118"/>
    </location>
</feature>
<organism evidence="7 8">
    <name type="scientific">Acanthosepion pharaonis</name>
    <name type="common">Pharaoh cuttlefish</name>
    <name type="synonym">Sepia pharaonis</name>
    <dbReference type="NCBI Taxonomy" id="158019"/>
    <lineage>
        <taxon>Eukaryota</taxon>
        <taxon>Metazoa</taxon>
        <taxon>Spiralia</taxon>
        <taxon>Lophotrochozoa</taxon>
        <taxon>Mollusca</taxon>
        <taxon>Cephalopoda</taxon>
        <taxon>Coleoidea</taxon>
        <taxon>Decapodiformes</taxon>
        <taxon>Sepiida</taxon>
        <taxon>Sepiina</taxon>
        <taxon>Sepiidae</taxon>
        <taxon>Acanthosepion</taxon>
    </lineage>
</organism>
<dbReference type="GO" id="GO:0016020">
    <property type="term" value="C:membrane"/>
    <property type="evidence" value="ECO:0007669"/>
    <property type="project" value="UniProtKB-SubCell"/>
</dbReference>
<dbReference type="GO" id="GO:0050699">
    <property type="term" value="F:WW domain binding"/>
    <property type="evidence" value="ECO:0007669"/>
    <property type="project" value="TreeGrafter"/>
</dbReference>
<keyword evidence="3 6" id="KW-1133">Transmembrane helix</keyword>
<evidence type="ECO:0000313" key="8">
    <source>
        <dbReference type="Proteomes" id="UP000597762"/>
    </source>
</evidence>
<dbReference type="PANTHER" id="PTHR13396">
    <property type="entry name" value="NEDD4 FAMILY INTERACTING PROTEIN 1/2"/>
    <property type="match status" value="1"/>
</dbReference>
<dbReference type="GO" id="GO:0005794">
    <property type="term" value="C:Golgi apparatus"/>
    <property type="evidence" value="ECO:0007669"/>
    <property type="project" value="TreeGrafter"/>
</dbReference>
<dbReference type="GO" id="GO:0048471">
    <property type="term" value="C:perinuclear region of cytoplasm"/>
    <property type="evidence" value="ECO:0007669"/>
    <property type="project" value="TreeGrafter"/>
</dbReference>
<accession>A0A812DQK2</accession>
<comment type="subcellular location">
    <subcellularLocation>
        <location evidence="1">Membrane</location>
        <topology evidence="1">Multi-pass membrane protein</topology>
    </subcellularLocation>
</comment>
<dbReference type="GO" id="GO:0007034">
    <property type="term" value="P:vacuolar transport"/>
    <property type="evidence" value="ECO:0007669"/>
    <property type="project" value="InterPro"/>
</dbReference>
<protein>
    <submittedName>
        <fullName evidence="7">NEDD4 family-interacting protein 1,NEDD4 family-interacting protein 1-like</fullName>
    </submittedName>
</protein>
<dbReference type="EMBL" id="CAHIKZ030004214">
    <property type="protein sequence ID" value="CAE1308719.1"/>
    <property type="molecule type" value="Genomic_DNA"/>
</dbReference>
<dbReference type="GO" id="GO:0031398">
    <property type="term" value="P:positive regulation of protein ubiquitination"/>
    <property type="evidence" value="ECO:0007669"/>
    <property type="project" value="TreeGrafter"/>
</dbReference>
<feature type="transmembrane region" description="Helical" evidence="6">
    <location>
        <begin position="214"/>
        <end position="233"/>
    </location>
</feature>
<dbReference type="Proteomes" id="UP000597762">
    <property type="component" value="Unassembled WGS sequence"/>
</dbReference>
<feature type="region of interest" description="Disordered" evidence="5">
    <location>
        <begin position="169"/>
        <end position="200"/>
    </location>
</feature>
<feature type="compositionally biased region" description="Acidic residues" evidence="5">
    <location>
        <begin position="14"/>
        <end position="26"/>
    </location>
</feature>
<evidence type="ECO:0000256" key="4">
    <source>
        <dbReference type="ARBA" id="ARBA00023136"/>
    </source>
</evidence>
<keyword evidence="8" id="KW-1185">Reference proteome</keyword>
<comment type="caution">
    <text evidence="7">The sequence shown here is derived from an EMBL/GenBank/DDBJ whole genome shotgun (WGS) entry which is preliminary data.</text>
</comment>
<evidence type="ECO:0000256" key="3">
    <source>
        <dbReference type="ARBA" id="ARBA00022989"/>
    </source>
</evidence>
<keyword evidence="4 6" id="KW-0472">Membrane</keyword>
<gene>
    <name evidence="7" type="ORF">SPHA_60561</name>
</gene>
<feature type="region of interest" description="Disordered" evidence="5">
    <location>
        <begin position="1"/>
        <end position="26"/>
    </location>
</feature>
<dbReference type="Pfam" id="PF10176">
    <property type="entry name" value="NEDD4_Bsd2"/>
    <property type="match status" value="2"/>
</dbReference>
<reference evidence="7" key="1">
    <citation type="submission" date="2021-01" db="EMBL/GenBank/DDBJ databases">
        <authorList>
            <person name="Li R."/>
            <person name="Bekaert M."/>
        </authorList>
    </citation>
    <scope>NUCLEOTIDE SEQUENCE</scope>
    <source>
        <strain evidence="7">Farmed</strain>
    </source>
</reference>
<name>A0A812DQK2_ACAPH</name>
<dbReference type="AlphaFoldDB" id="A0A812DQK2"/>
<evidence type="ECO:0000256" key="5">
    <source>
        <dbReference type="SAM" id="MobiDB-lite"/>
    </source>
</evidence>
<dbReference type="OrthoDB" id="10003116at2759"/>
<keyword evidence="2 6" id="KW-0812">Transmembrane</keyword>
<feature type="transmembrane region" description="Helical" evidence="6">
    <location>
        <begin position="245"/>
        <end position="265"/>
    </location>
</feature>
<feature type="transmembrane region" description="Helical" evidence="6">
    <location>
        <begin position="277"/>
        <end position="300"/>
    </location>
</feature>